<gene>
    <name evidence="1" type="ORF">NPIL_285911</name>
</gene>
<comment type="caution">
    <text evidence="1">The sequence shown here is derived from an EMBL/GenBank/DDBJ whole genome shotgun (WGS) entry which is preliminary data.</text>
</comment>
<dbReference type="Proteomes" id="UP000887013">
    <property type="component" value="Unassembled WGS sequence"/>
</dbReference>
<sequence length="116" mass="13728">MEPHHVESTFSIEHAGEYRQAFLEKPLEGRRIIYKLPIEIVRSTTGLNYPLRYPFSTTIICKITCYEKVDKPPTRKVSSSKTFYIEYLSGSIFHFKYFFLVYITKHSNSRKLILKN</sequence>
<protein>
    <submittedName>
        <fullName evidence="1">Uncharacterized protein</fullName>
    </submittedName>
</protein>
<proteinExistence type="predicted"/>
<dbReference type="EMBL" id="BMAW01054834">
    <property type="protein sequence ID" value="GFS98175.1"/>
    <property type="molecule type" value="Genomic_DNA"/>
</dbReference>
<dbReference type="AlphaFoldDB" id="A0A8X6N7V0"/>
<evidence type="ECO:0000313" key="1">
    <source>
        <dbReference type="EMBL" id="GFS98175.1"/>
    </source>
</evidence>
<organism evidence="1 2">
    <name type="scientific">Nephila pilipes</name>
    <name type="common">Giant wood spider</name>
    <name type="synonym">Nephila maculata</name>
    <dbReference type="NCBI Taxonomy" id="299642"/>
    <lineage>
        <taxon>Eukaryota</taxon>
        <taxon>Metazoa</taxon>
        <taxon>Ecdysozoa</taxon>
        <taxon>Arthropoda</taxon>
        <taxon>Chelicerata</taxon>
        <taxon>Arachnida</taxon>
        <taxon>Araneae</taxon>
        <taxon>Araneomorphae</taxon>
        <taxon>Entelegynae</taxon>
        <taxon>Araneoidea</taxon>
        <taxon>Nephilidae</taxon>
        <taxon>Nephila</taxon>
    </lineage>
</organism>
<accession>A0A8X6N7V0</accession>
<keyword evidence="2" id="KW-1185">Reference proteome</keyword>
<reference evidence="1" key="1">
    <citation type="submission" date="2020-08" db="EMBL/GenBank/DDBJ databases">
        <title>Multicomponent nature underlies the extraordinary mechanical properties of spider dragline silk.</title>
        <authorList>
            <person name="Kono N."/>
            <person name="Nakamura H."/>
            <person name="Mori M."/>
            <person name="Yoshida Y."/>
            <person name="Ohtoshi R."/>
            <person name="Malay A.D."/>
            <person name="Moran D.A.P."/>
            <person name="Tomita M."/>
            <person name="Numata K."/>
            <person name="Arakawa K."/>
        </authorList>
    </citation>
    <scope>NUCLEOTIDE SEQUENCE</scope>
</reference>
<evidence type="ECO:0000313" key="2">
    <source>
        <dbReference type="Proteomes" id="UP000887013"/>
    </source>
</evidence>
<name>A0A8X6N7V0_NEPPI</name>